<organism evidence="1 2">
    <name type="scientific">Parasedimentitalea marina</name>
    <dbReference type="NCBI Taxonomy" id="2483033"/>
    <lineage>
        <taxon>Bacteria</taxon>
        <taxon>Pseudomonadati</taxon>
        <taxon>Pseudomonadota</taxon>
        <taxon>Alphaproteobacteria</taxon>
        <taxon>Rhodobacterales</taxon>
        <taxon>Paracoccaceae</taxon>
        <taxon>Parasedimentitalea</taxon>
    </lineage>
</organism>
<gene>
    <name evidence="1" type="ORF">EBB79_14815</name>
</gene>
<dbReference type="EMBL" id="CP033219">
    <property type="protein sequence ID" value="AZV79013.1"/>
    <property type="molecule type" value="Genomic_DNA"/>
</dbReference>
<dbReference type="OrthoDB" id="7872880at2"/>
<evidence type="ECO:0000313" key="2">
    <source>
        <dbReference type="Proteomes" id="UP000283063"/>
    </source>
</evidence>
<dbReference type="KEGG" id="sedi:EBB79_14815"/>
<keyword evidence="2" id="KW-1185">Reference proteome</keyword>
<dbReference type="RefSeq" id="WP_127749565.1">
    <property type="nucleotide sequence ID" value="NZ_CP033219.1"/>
</dbReference>
<dbReference type="Proteomes" id="UP000283063">
    <property type="component" value="Chromosome"/>
</dbReference>
<protein>
    <submittedName>
        <fullName evidence="1">Uncharacterized protein</fullName>
    </submittedName>
</protein>
<reference evidence="1 2" key="1">
    <citation type="submission" date="2018-10" db="EMBL/GenBank/DDBJ databases">
        <title>Parasedimentitalea marina sp. nov., a psychrophilic bacterium isolated from deep seawater of the New Britain Trench.</title>
        <authorList>
            <person name="Cao J."/>
        </authorList>
    </citation>
    <scope>NUCLEOTIDE SEQUENCE [LARGE SCALE GENOMIC DNA]</scope>
    <source>
        <strain evidence="1 2">W43</strain>
    </source>
</reference>
<evidence type="ECO:0000313" key="1">
    <source>
        <dbReference type="EMBL" id="AZV79013.1"/>
    </source>
</evidence>
<accession>A0A3T0N4P8</accession>
<proteinExistence type="predicted"/>
<dbReference type="AlphaFoldDB" id="A0A3T0N4P8"/>
<name>A0A3T0N4P8_9RHOB</name>
<sequence>MSVFDEKYLMAEVASLSGLPKGKFQLWHGRYSITGAGHSPVGGGVKGAPRSFSFNHVMEFALAKEFVEAGVSPSMAFKFAPFFAYTGGDAFEGTPERCPGLPFHFEHGRTLFAINAKGHWIGCWEPSNPGTLSEVFNALENHFVMVNASTVFSRVCNRMGRHPYEILEEAYTCRPSI</sequence>